<sequence length="266" mass="29093">MEERMERILVAVFVAALALQCVAQNSPSEQTANLKIADYIVKSLEAFRKYMVEGNQEIQLPVLDPVPMESFNYSLVNGPIGFRMEITFENPSITGLSKYELTNITVTAGDDGQNLKMKILFPHIEIKGLYDATGNVFGFFSLAGKGEFEVVASDQVLSADAVLKVINDTYFIEDISSTFSQGRVKARFSDGHGKGDLAGLFSEMLSAMGNLVFNNRLKPVITAAMNEFTKDWLNGAFGAVTINDFFPTSSPSQVRLSEEAVSAVAN</sequence>
<dbReference type="InterPro" id="IPR038606">
    <property type="entry name" value="To_sf"/>
</dbReference>
<evidence type="ECO:0000256" key="1">
    <source>
        <dbReference type="SAM" id="SignalP"/>
    </source>
</evidence>
<reference evidence="2 3" key="1">
    <citation type="submission" date="2024-08" db="EMBL/GenBank/DDBJ databases">
        <authorList>
            <person name="Cucini C."/>
            <person name="Frati F."/>
        </authorList>
    </citation>
    <scope>NUCLEOTIDE SEQUENCE [LARGE SCALE GENOMIC DNA]</scope>
</reference>
<dbReference type="EMBL" id="CAXLJM020000027">
    <property type="protein sequence ID" value="CAL8094826.1"/>
    <property type="molecule type" value="Genomic_DNA"/>
</dbReference>
<accession>A0ABP1QCJ5</accession>
<evidence type="ECO:0000313" key="3">
    <source>
        <dbReference type="Proteomes" id="UP001642540"/>
    </source>
</evidence>
<protein>
    <submittedName>
        <fullName evidence="2">Uncharacterized protein</fullName>
    </submittedName>
</protein>
<name>A0ABP1QCJ5_9HEXA</name>
<proteinExistence type="predicted"/>
<dbReference type="Gene3D" id="3.15.10.30">
    <property type="entry name" value="Haemolymph juvenile hormone binding protein"/>
    <property type="match status" value="1"/>
</dbReference>
<dbReference type="SMART" id="SM00700">
    <property type="entry name" value="JHBP"/>
    <property type="match status" value="1"/>
</dbReference>
<feature type="signal peptide" evidence="1">
    <location>
        <begin position="1"/>
        <end position="23"/>
    </location>
</feature>
<dbReference type="Proteomes" id="UP001642540">
    <property type="component" value="Unassembled WGS sequence"/>
</dbReference>
<dbReference type="Pfam" id="PF06585">
    <property type="entry name" value="JHBP"/>
    <property type="match status" value="1"/>
</dbReference>
<keyword evidence="1" id="KW-0732">Signal</keyword>
<keyword evidence="3" id="KW-1185">Reference proteome</keyword>
<gene>
    <name evidence="2" type="ORF">ODALV1_LOCUS8901</name>
</gene>
<dbReference type="PANTHER" id="PTHR11008">
    <property type="entry name" value="PROTEIN TAKEOUT-LIKE PROTEIN"/>
    <property type="match status" value="1"/>
</dbReference>
<organism evidence="2 3">
    <name type="scientific">Orchesella dallaii</name>
    <dbReference type="NCBI Taxonomy" id="48710"/>
    <lineage>
        <taxon>Eukaryota</taxon>
        <taxon>Metazoa</taxon>
        <taxon>Ecdysozoa</taxon>
        <taxon>Arthropoda</taxon>
        <taxon>Hexapoda</taxon>
        <taxon>Collembola</taxon>
        <taxon>Entomobryomorpha</taxon>
        <taxon>Entomobryoidea</taxon>
        <taxon>Orchesellidae</taxon>
        <taxon>Orchesellinae</taxon>
        <taxon>Orchesella</taxon>
    </lineage>
</organism>
<dbReference type="PANTHER" id="PTHR11008:SF9">
    <property type="entry name" value="PROTEIN TAKEOUT-LIKE PROTEIN"/>
    <property type="match status" value="1"/>
</dbReference>
<dbReference type="InterPro" id="IPR010562">
    <property type="entry name" value="Haemolymph_juvenile_hormone-bd"/>
</dbReference>
<evidence type="ECO:0000313" key="2">
    <source>
        <dbReference type="EMBL" id="CAL8094826.1"/>
    </source>
</evidence>
<feature type="chain" id="PRO_5047441434" evidence="1">
    <location>
        <begin position="24"/>
        <end position="266"/>
    </location>
</feature>
<comment type="caution">
    <text evidence="2">The sequence shown here is derived from an EMBL/GenBank/DDBJ whole genome shotgun (WGS) entry which is preliminary data.</text>
</comment>